<dbReference type="Gene3D" id="3.30.70.330">
    <property type="match status" value="1"/>
</dbReference>
<dbReference type="CDD" id="cd00143">
    <property type="entry name" value="PP2Cc"/>
    <property type="match status" value="1"/>
</dbReference>
<dbReference type="PANTHER" id="PTHR47992">
    <property type="entry name" value="PROTEIN PHOSPHATASE"/>
    <property type="match status" value="1"/>
</dbReference>
<feature type="region of interest" description="Disordered" evidence="7">
    <location>
        <begin position="1"/>
        <end position="74"/>
    </location>
</feature>
<reference evidence="10 11" key="1">
    <citation type="submission" date="2020-04" db="EMBL/GenBank/DDBJ databases">
        <title>Perkinsus olseni comparative genomics.</title>
        <authorList>
            <person name="Bogema D.R."/>
        </authorList>
    </citation>
    <scope>NUCLEOTIDE SEQUENCE [LARGE SCALE GENOMIC DNA]</scope>
    <source>
        <strain evidence="10">00978-12</strain>
    </source>
</reference>
<accession>A0A7J6NUP6</accession>
<keyword evidence="3 6" id="KW-0378">Hydrolase</keyword>
<evidence type="ECO:0000256" key="4">
    <source>
        <dbReference type="ARBA" id="ARBA00022912"/>
    </source>
</evidence>
<evidence type="ECO:0000313" key="10">
    <source>
        <dbReference type="EMBL" id="KAF4687290.1"/>
    </source>
</evidence>
<dbReference type="PROSITE" id="PS01032">
    <property type="entry name" value="PPM_1"/>
    <property type="match status" value="1"/>
</dbReference>
<evidence type="ECO:0000313" key="11">
    <source>
        <dbReference type="Proteomes" id="UP000541610"/>
    </source>
</evidence>
<dbReference type="InterPro" id="IPR000222">
    <property type="entry name" value="PP2C_BS"/>
</dbReference>
<dbReference type="InterPro" id="IPR036457">
    <property type="entry name" value="PPM-type-like_dom_sf"/>
</dbReference>
<dbReference type="SMART" id="SM00360">
    <property type="entry name" value="RRM"/>
    <property type="match status" value="1"/>
</dbReference>
<dbReference type="InterPro" id="IPR015655">
    <property type="entry name" value="PP2C"/>
</dbReference>
<comment type="similarity">
    <text evidence="6">Belongs to the PP2C family.</text>
</comment>
<comment type="caution">
    <text evidence="10">The sequence shown here is derived from an EMBL/GenBank/DDBJ whole genome shotgun (WGS) entry which is preliminary data.</text>
</comment>
<keyword evidence="5" id="KW-0694">RNA-binding</keyword>
<evidence type="ECO:0000256" key="5">
    <source>
        <dbReference type="PROSITE-ProRule" id="PRU00176"/>
    </source>
</evidence>
<dbReference type="AlphaFoldDB" id="A0A7J6NUP6"/>
<evidence type="ECO:0000256" key="3">
    <source>
        <dbReference type="ARBA" id="ARBA00022801"/>
    </source>
</evidence>
<feature type="compositionally biased region" description="Basic and acidic residues" evidence="7">
    <location>
        <begin position="581"/>
        <end position="594"/>
    </location>
</feature>
<dbReference type="GO" id="GO:0004722">
    <property type="term" value="F:protein serine/threonine phosphatase activity"/>
    <property type="evidence" value="ECO:0007669"/>
    <property type="project" value="InterPro"/>
</dbReference>
<dbReference type="GO" id="GO:0003723">
    <property type="term" value="F:RNA binding"/>
    <property type="evidence" value="ECO:0007669"/>
    <property type="project" value="UniProtKB-UniRule"/>
</dbReference>
<dbReference type="PROSITE" id="PS51746">
    <property type="entry name" value="PPM_2"/>
    <property type="match status" value="1"/>
</dbReference>
<feature type="compositionally biased region" description="Basic residues" evidence="7">
    <location>
        <begin position="622"/>
        <end position="640"/>
    </location>
</feature>
<dbReference type="SUPFAM" id="SSF81606">
    <property type="entry name" value="PP2C-like"/>
    <property type="match status" value="1"/>
</dbReference>
<feature type="compositionally biased region" description="Basic and acidic residues" evidence="7">
    <location>
        <begin position="86"/>
        <end position="104"/>
    </location>
</feature>
<feature type="compositionally biased region" description="Low complexity" evidence="7">
    <location>
        <begin position="42"/>
        <end position="53"/>
    </location>
</feature>
<feature type="domain" description="RRM" evidence="8">
    <location>
        <begin position="463"/>
        <end position="546"/>
    </location>
</feature>
<dbReference type="InterPro" id="IPR035979">
    <property type="entry name" value="RBD_domain_sf"/>
</dbReference>
<dbReference type="GO" id="GO:0016020">
    <property type="term" value="C:membrane"/>
    <property type="evidence" value="ECO:0007669"/>
    <property type="project" value="UniProtKB-SubCell"/>
</dbReference>
<evidence type="ECO:0000256" key="6">
    <source>
        <dbReference type="RuleBase" id="RU003465"/>
    </source>
</evidence>
<feature type="compositionally biased region" description="Low complexity" evidence="7">
    <location>
        <begin position="600"/>
        <end position="618"/>
    </location>
</feature>
<dbReference type="InterPro" id="IPR001932">
    <property type="entry name" value="PPM-type_phosphatase-like_dom"/>
</dbReference>
<evidence type="ECO:0000256" key="7">
    <source>
        <dbReference type="SAM" id="MobiDB-lite"/>
    </source>
</evidence>
<evidence type="ECO:0000256" key="2">
    <source>
        <dbReference type="ARBA" id="ARBA00022723"/>
    </source>
</evidence>
<protein>
    <submittedName>
        <fullName evidence="10">Uncharacterized protein</fullName>
    </submittedName>
</protein>
<dbReference type="Gene3D" id="3.60.40.10">
    <property type="entry name" value="PPM-type phosphatase domain"/>
    <property type="match status" value="1"/>
</dbReference>
<evidence type="ECO:0000256" key="1">
    <source>
        <dbReference type="ARBA" id="ARBA00004170"/>
    </source>
</evidence>
<dbReference type="PROSITE" id="PS50102">
    <property type="entry name" value="RRM"/>
    <property type="match status" value="1"/>
</dbReference>
<dbReference type="InterPro" id="IPR000504">
    <property type="entry name" value="RRM_dom"/>
</dbReference>
<feature type="region of interest" description="Disordered" evidence="7">
    <location>
        <begin position="431"/>
        <end position="456"/>
    </location>
</feature>
<sequence length="657" mass="72167">MGSCCSRGNPITELVDASSPVENPYPGRTEKRRRRLSINQGSAEVVDAASSSDTEIDEDSKQGRVVTGGGSSFRSARRLSITSRPVEGKRPHQRGFADKNCDKQGGKIPKTLGYACKKGLKPDSPNQDDFAIFIKDNWQMYAVFDGHGPYGHVVSKFCQDTLPELITDDPNFQDHLSKAFKTSFIRTHVLCEQTADSQGTFDCSFSGSTATIVVRRNGFLNCAWVGDSRAVLATIRTPDKGHGPTRLVAVDLSRDHKPELPEERARIESQGGRVLKLGGDIPYRGDTVGVSAGISHVPEVSVRPVNEGVDKFILVASDGVWEFISSQEAVDIINKYPPTRAQAAAEALAHEAWLRWMREERGKLIEWIILDFAAEAFGGVQYHCIPQFTCPPLIAFETEKEGCIFIVDGGDIGESKQAALPYSMVTAASTQAKSQGHGSSAGGDGTQRKKDTGEASLAASRARMLRVTNLTRNVDEEHLNEIFGTYARVESVHLAVDEENHLSKGYAYVLFATREGSRRSVLSRRQRADRRERCEGRADRLRCPQRSLTSKVVFVTPPSPPVEKAPPRKAAVPSGTSSVGDRSRSPPKHSRDIPGHPSRSRSPSSSSSSSSVSGYSSDPESRHRRRRGRSRSRSLQKQRARSPGGDRRGHRDRGYRR</sequence>
<feature type="domain" description="PPM-type phosphatase" evidence="9">
    <location>
        <begin position="111"/>
        <end position="372"/>
    </location>
</feature>
<dbReference type="EMBL" id="JABANP010000191">
    <property type="protein sequence ID" value="KAF4687290.1"/>
    <property type="molecule type" value="Genomic_DNA"/>
</dbReference>
<dbReference type="Pfam" id="PF00076">
    <property type="entry name" value="RRM_1"/>
    <property type="match status" value="1"/>
</dbReference>
<dbReference type="OrthoDB" id="436137at2759"/>
<organism evidence="10 11">
    <name type="scientific">Perkinsus olseni</name>
    <name type="common">Perkinsus atlanticus</name>
    <dbReference type="NCBI Taxonomy" id="32597"/>
    <lineage>
        <taxon>Eukaryota</taxon>
        <taxon>Sar</taxon>
        <taxon>Alveolata</taxon>
        <taxon>Perkinsozoa</taxon>
        <taxon>Perkinsea</taxon>
        <taxon>Perkinsida</taxon>
        <taxon>Perkinsidae</taxon>
        <taxon>Perkinsus</taxon>
    </lineage>
</organism>
<dbReference type="Pfam" id="PF00481">
    <property type="entry name" value="PP2C"/>
    <property type="match status" value="1"/>
</dbReference>
<feature type="region of interest" description="Disordered" evidence="7">
    <location>
        <begin position="85"/>
        <end position="104"/>
    </location>
</feature>
<evidence type="ECO:0000259" key="9">
    <source>
        <dbReference type="PROSITE" id="PS51746"/>
    </source>
</evidence>
<gene>
    <name evidence="10" type="ORF">FOZ60_004162</name>
</gene>
<comment type="subcellular location">
    <subcellularLocation>
        <location evidence="1">Membrane</location>
        <topology evidence="1">Peripheral membrane protein</topology>
    </subcellularLocation>
</comment>
<name>A0A7J6NUP6_PEROL</name>
<proteinExistence type="inferred from homology"/>
<dbReference type="SMART" id="SM00332">
    <property type="entry name" value="PP2Cc"/>
    <property type="match status" value="1"/>
</dbReference>
<dbReference type="Proteomes" id="UP000541610">
    <property type="component" value="Unassembled WGS sequence"/>
</dbReference>
<feature type="region of interest" description="Disordered" evidence="7">
    <location>
        <begin position="551"/>
        <end position="657"/>
    </location>
</feature>
<dbReference type="SUPFAM" id="SSF54928">
    <property type="entry name" value="RNA-binding domain, RBD"/>
    <property type="match status" value="1"/>
</dbReference>
<dbReference type="InterPro" id="IPR012677">
    <property type="entry name" value="Nucleotide-bd_a/b_plait_sf"/>
</dbReference>
<keyword evidence="2" id="KW-0479">Metal-binding</keyword>
<keyword evidence="4 6" id="KW-0904">Protein phosphatase</keyword>
<dbReference type="GO" id="GO:0046872">
    <property type="term" value="F:metal ion binding"/>
    <property type="evidence" value="ECO:0007669"/>
    <property type="project" value="UniProtKB-KW"/>
</dbReference>
<evidence type="ECO:0000259" key="8">
    <source>
        <dbReference type="PROSITE" id="PS50102"/>
    </source>
</evidence>